<dbReference type="Pfam" id="PF10218">
    <property type="entry name" value="SPRING1"/>
    <property type="match status" value="1"/>
</dbReference>
<comment type="caution">
    <text evidence="10">The sequence shown here is derived from an EMBL/GenBank/DDBJ whole genome shotgun (WGS) entry which is preliminary data.</text>
</comment>
<sequence length="206" mass="23795">MPMLKIRKFRRRWVLTVFLIGSLIFLLSKTLSNNQDLVNEQYEIKRTFLRQPFEWQPKIPDLPEANSSRQWICRNSVQGQKLIVDERGYVCDRGHVVSGGCCDLKHAHTSKHSCDTCKKNGCCETYEYCVSCCLRPEKKPLMQKILKEGREALDKLFASVDNLFELCLSKCRTSSMSVQHENSYRNSDTKHCYGENPPDLQASLPV</sequence>
<evidence type="ECO:0000256" key="2">
    <source>
        <dbReference type="ARBA" id="ARBA00022692"/>
    </source>
</evidence>
<dbReference type="Proteomes" id="UP000242188">
    <property type="component" value="Unassembled WGS sequence"/>
</dbReference>
<dbReference type="AlphaFoldDB" id="A0A210R3X3"/>
<evidence type="ECO:0000313" key="10">
    <source>
        <dbReference type="EMBL" id="OWF55646.1"/>
    </source>
</evidence>
<evidence type="ECO:0000256" key="6">
    <source>
        <dbReference type="ARBA" id="ARBA00023180"/>
    </source>
</evidence>
<keyword evidence="6" id="KW-0325">Glycoprotein</keyword>
<dbReference type="InterPro" id="IPR019352">
    <property type="entry name" value="SPRING1"/>
</dbReference>
<gene>
    <name evidence="10" type="ORF">KP79_PYT16155</name>
</gene>
<comment type="similarity">
    <text evidence="7">Belongs to the SPRING family.</text>
</comment>
<keyword evidence="11" id="KW-1185">Reference proteome</keyword>
<keyword evidence="4" id="KW-0333">Golgi apparatus</keyword>
<keyword evidence="5" id="KW-0472">Membrane</keyword>
<evidence type="ECO:0000256" key="4">
    <source>
        <dbReference type="ARBA" id="ARBA00023034"/>
    </source>
</evidence>
<keyword evidence="3" id="KW-1133">Transmembrane helix</keyword>
<evidence type="ECO:0000256" key="1">
    <source>
        <dbReference type="ARBA" id="ARBA00004194"/>
    </source>
</evidence>
<reference evidence="10 11" key="1">
    <citation type="journal article" date="2017" name="Nat. Ecol. Evol.">
        <title>Scallop genome provides insights into evolution of bilaterian karyotype and development.</title>
        <authorList>
            <person name="Wang S."/>
            <person name="Zhang J."/>
            <person name="Jiao W."/>
            <person name="Li J."/>
            <person name="Xun X."/>
            <person name="Sun Y."/>
            <person name="Guo X."/>
            <person name="Huan P."/>
            <person name="Dong B."/>
            <person name="Zhang L."/>
            <person name="Hu X."/>
            <person name="Sun X."/>
            <person name="Wang J."/>
            <person name="Zhao C."/>
            <person name="Wang Y."/>
            <person name="Wang D."/>
            <person name="Huang X."/>
            <person name="Wang R."/>
            <person name="Lv J."/>
            <person name="Li Y."/>
            <person name="Zhang Z."/>
            <person name="Liu B."/>
            <person name="Lu W."/>
            <person name="Hui Y."/>
            <person name="Liang J."/>
            <person name="Zhou Z."/>
            <person name="Hou R."/>
            <person name="Li X."/>
            <person name="Liu Y."/>
            <person name="Li H."/>
            <person name="Ning X."/>
            <person name="Lin Y."/>
            <person name="Zhao L."/>
            <person name="Xing Q."/>
            <person name="Dou J."/>
            <person name="Li Y."/>
            <person name="Mao J."/>
            <person name="Guo H."/>
            <person name="Dou H."/>
            <person name="Li T."/>
            <person name="Mu C."/>
            <person name="Jiang W."/>
            <person name="Fu Q."/>
            <person name="Fu X."/>
            <person name="Miao Y."/>
            <person name="Liu J."/>
            <person name="Yu Q."/>
            <person name="Li R."/>
            <person name="Liao H."/>
            <person name="Li X."/>
            <person name="Kong Y."/>
            <person name="Jiang Z."/>
            <person name="Chourrout D."/>
            <person name="Li R."/>
            <person name="Bao Z."/>
        </authorList>
    </citation>
    <scope>NUCLEOTIDE SEQUENCE [LARGE SCALE GENOMIC DNA]</scope>
    <source>
        <strain evidence="10 11">PY_sf001</strain>
    </source>
</reference>
<feature type="region of interest" description="Disordered" evidence="9">
    <location>
        <begin position="185"/>
        <end position="206"/>
    </location>
</feature>
<organism evidence="10 11">
    <name type="scientific">Mizuhopecten yessoensis</name>
    <name type="common">Japanese scallop</name>
    <name type="synonym">Patinopecten yessoensis</name>
    <dbReference type="NCBI Taxonomy" id="6573"/>
    <lineage>
        <taxon>Eukaryota</taxon>
        <taxon>Metazoa</taxon>
        <taxon>Spiralia</taxon>
        <taxon>Lophotrochozoa</taxon>
        <taxon>Mollusca</taxon>
        <taxon>Bivalvia</taxon>
        <taxon>Autobranchia</taxon>
        <taxon>Pteriomorphia</taxon>
        <taxon>Pectinida</taxon>
        <taxon>Pectinoidea</taxon>
        <taxon>Pectinidae</taxon>
        <taxon>Mizuhopecten</taxon>
    </lineage>
</organism>
<evidence type="ECO:0000256" key="8">
    <source>
        <dbReference type="ARBA" id="ARBA00023485"/>
    </source>
</evidence>
<accession>A0A210R3X3</accession>
<dbReference type="GO" id="GO:0000139">
    <property type="term" value="C:Golgi membrane"/>
    <property type="evidence" value="ECO:0007669"/>
    <property type="project" value="UniProtKB-SubCell"/>
</dbReference>
<dbReference type="PANTHER" id="PTHR13481">
    <property type="entry name" value="SREBP REGULATING GENE PROTEIN"/>
    <property type="match status" value="1"/>
</dbReference>
<name>A0A210R3X3_MIZYE</name>
<protein>
    <recommendedName>
        <fullName evidence="8">SREBP regulating gene protein</fullName>
    </recommendedName>
</protein>
<dbReference type="EMBL" id="NEDP02000546">
    <property type="protein sequence ID" value="OWF55646.1"/>
    <property type="molecule type" value="Genomic_DNA"/>
</dbReference>
<dbReference type="PANTHER" id="PTHR13481:SF0">
    <property type="entry name" value="SREBP REGULATING GENE PROTEIN"/>
    <property type="match status" value="1"/>
</dbReference>
<evidence type="ECO:0000256" key="3">
    <source>
        <dbReference type="ARBA" id="ARBA00022989"/>
    </source>
</evidence>
<proteinExistence type="inferred from homology"/>
<evidence type="ECO:0000256" key="5">
    <source>
        <dbReference type="ARBA" id="ARBA00023136"/>
    </source>
</evidence>
<comment type="subcellular location">
    <subcellularLocation>
        <location evidence="1">Golgi apparatus membrane</location>
        <topology evidence="1">Single-pass membrane protein</topology>
    </subcellularLocation>
</comment>
<evidence type="ECO:0000256" key="7">
    <source>
        <dbReference type="ARBA" id="ARBA00023461"/>
    </source>
</evidence>
<evidence type="ECO:0000256" key="9">
    <source>
        <dbReference type="SAM" id="MobiDB-lite"/>
    </source>
</evidence>
<dbReference type="GO" id="GO:2000640">
    <property type="term" value="P:positive regulation of SREBP signaling pathway"/>
    <property type="evidence" value="ECO:0007669"/>
    <property type="project" value="InterPro"/>
</dbReference>
<evidence type="ECO:0000313" key="11">
    <source>
        <dbReference type="Proteomes" id="UP000242188"/>
    </source>
</evidence>
<keyword evidence="2" id="KW-0812">Transmembrane</keyword>
<dbReference type="OrthoDB" id="70142at2759"/>